<dbReference type="Proteomes" id="UP000199032">
    <property type="component" value="Unassembled WGS sequence"/>
</dbReference>
<protein>
    <recommendedName>
        <fullName evidence="4">EfeO-type cupredoxin-like domain-containing protein</fullName>
    </recommendedName>
</protein>
<feature type="signal peptide" evidence="1">
    <location>
        <begin position="1"/>
        <end position="19"/>
    </location>
</feature>
<keyword evidence="3" id="KW-1185">Reference proteome</keyword>
<dbReference type="AlphaFoldDB" id="A0A0S4LGK2"/>
<reference evidence="2 3" key="1">
    <citation type="submission" date="2015-10" db="EMBL/GenBank/DDBJ databases">
        <authorList>
            <person name="Gilbert D.G."/>
        </authorList>
    </citation>
    <scope>NUCLEOTIDE SEQUENCE [LARGE SCALE GENOMIC DNA]</scope>
    <source>
        <strain evidence="2">COMA1</strain>
    </source>
</reference>
<proteinExistence type="predicted"/>
<evidence type="ECO:0000256" key="1">
    <source>
        <dbReference type="SAM" id="SignalP"/>
    </source>
</evidence>
<evidence type="ECO:0000313" key="3">
    <source>
        <dbReference type="Proteomes" id="UP000199032"/>
    </source>
</evidence>
<feature type="chain" id="PRO_5006624026" description="EfeO-type cupredoxin-like domain-containing protein" evidence="1">
    <location>
        <begin position="20"/>
        <end position="153"/>
    </location>
</feature>
<dbReference type="EMBL" id="CZQA01000001">
    <property type="protein sequence ID" value="CUS34258.1"/>
    <property type="molecule type" value="Genomic_DNA"/>
</dbReference>
<gene>
    <name evidence="2" type="ORF">COMA1_11603</name>
</gene>
<dbReference type="STRING" id="1742972.COMA1_11603"/>
<evidence type="ECO:0008006" key="4">
    <source>
        <dbReference type="Google" id="ProtNLM"/>
    </source>
</evidence>
<accession>A0A0S4LGK2</accession>
<sequence>MIGMAVSVSMFMMGAAAWALQAGGVEVGDLESGSVVGQRFKELSVDLDIHATEIGGLKVLYPPVSVLDLKSRPGNPVLLRVTNRSTSERGFLMTTAANQAAPTVLNVQLVLKPGESKYIGIPTSDLLYAAGATFVYRDHLNPKDPGGTLLLLK</sequence>
<evidence type="ECO:0000313" key="2">
    <source>
        <dbReference type="EMBL" id="CUS34258.1"/>
    </source>
</evidence>
<name>A0A0S4LGK2_9BACT</name>
<organism evidence="2 3">
    <name type="scientific">Candidatus Nitrospira nitrosa</name>
    <dbReference type="NCBI Taxonomy" id="1742972"/>
    <lineage>
        <taxon>Bacteria</taxon>
        <taxon>Pseudomonadati</taxon>
        <taxon>Nitrospirota</taxon>
        <taxon>Nitrospiria</taxon>
        <taxon>Nitrospirales</taxon>
        <taxon>Nitrospiraceae</taxon>
        <taxon>Nitrospira</taxon>
    </lineage>
</organism>
<keyword evidence="1" id="KW-0732">Signal</keyword>